<dbReference type="InterPro" id="IPR002110">
    <property type="entry name" value="Ankyrin_rpt"/>
</dbReference>
<dbReference type="SMART" id="SM00248">
    <property type="entry name" value="ANK"/>
    <property type="match status" value="5"/>
</dbReference>
<sequence length="460" mass="51953">MYESLSRAAHEGNIVELYASIRRDGDVLRKIDEMQFIDTPLHIAAAEGCIDFAMEIMILMPSFARKLNQEGFSPIHVAVEKGHKELALHLIENDKNLVRVKGKQGETPLHYAIPREQNFDLLARFLEACPESIRDMTTTNQTALHIATRHDRLEALDLLCQMLRRSDYCEDVVNQKDRNGDTVLHIAVRNNQPKMLRVLLKCKADTLATNPAGLTALDVAHELNNRESINILRGWSNAGGLNFQYKMRKQIFKLVTKASEVIFQGMDNVSSEDRNALLVVLGLLLTATYQASISPPGSVWQGGVCSNSNSTVHEKIPGTWIPWDVNFLLFYIPSYTVFIVAFFLTLGLLKPFPHGFRTALQVLLAFLAISFDEAVCLIVPTSLAFRVMSMFSVVLFILMMFMCIAYRVSKLSVLILGCWLSPSVFNILYQGTFNFHYVWIIVVIMSASMVLLVLFLLWMD</sequence>
<dbReference type="PROSITE" id="PS50297">
    <property type="entry name" value="ANK_REP_REGION"/>
    <property type="match status" value="2"/>
</dbReference>
<dbReference type="SUPFAM" id="SSF48403">
    <property type="entry name" value="Ankyrin repeat"/>
    <property type="match status" value="1"/>
</dbReference>
<evidence type="ECO:0000256" key="2">
    <source>
        <dbReference type="SAM" id="Phobius"/>
    </source>
</evidence>
<evidence type="ECO:0000256" key="1">
    <source>
        <dbReference type="PROSITE-ProRule" id="PRU00023"/>
    </source>
</evidence>
<dbReference type="Pfam" id="PF12796">
    <property type="entry name" value="Ank_2"/>
    <property type="match status" value="3"/>
</dbReference>
<keyword evidence="2" id="KW-1133">Transmembrane helix</keyword>
<keyword evidence="1" id="KW-0040">ANK repeat</keyword>
<feature type="transmembrane region" description="Helical" evidence="2">
    <location>
        <begin position="387"/>
        <end position="406"/>
    </location>
</feature>
<evidence type="ECO:0000313" key="4">
    <source>
        <dbReference type="RefSeq" id="XP_017984751.1"/>
    </source>
</evidence>
<protein>
    <submittedName>
        <fullName evidence="4">Protein ACCELERATED CELL DEATH 6</fullName>
    </submittedName>
</protein>
<feature type="transmembrane region" description="Helical" evidence="2">
    <location>
        <begin position="276"/>
        <end position="293"/>
    </location>
</feature>
<dbReference type="GeneID" id="18586224"/>
<gene>
    <name evidence="4" type="primary">LOC18586224</name>
</gene>
<dbReference type="InterPro" id="IPR036770">
    <property type="entry name" value="Ankyrin_rpt-contain_sf"/>
</dbReference>
<feature type="repeat" description="ANK" evidence="1">
    <location>
        <begin position="70"/>
        <end position="97"/>
    </location>
</feature>
<dbReference type="Gramene" id="Tc10v2_t004520.1">
    <property type="protein sequence ID" value="Tc10v2_p004520.1"/>
    <property type="gene ID" value="Tc10v2_g004520"/>
</dbReference>
<feature type="transmembrane region" description="Helical" evidence="2">
    <location>
        <begin position="413"/>
        <end position="431"/>
    </location>
</feature>
<reference evidence="4" key="2">
    <citation type="submission" date="2025-08" db="UniProtKB">
        <authorList>
            <consortium name="RefSeq"/>
        </authorList>
    </citation>
    <scope>IDENTIFICATION</scope>
</reference>
<dbReference type="AlphaFoldDB" id="A0AB32X326"/>
<dbReference type="PANTHER" id="PTHR24128">
    <property type="entry name" value="HOMEOBOX PROTEIN WARIAI"/>
    <property type="match status" value="1"/>
</dbReference>
<feature type="transmembrane region" description="Helical" evidence="2">
    <location>
        <begin position="328"/>
        <end position="349"/>
    </location>
</feature>
<feature type="repeat" description="ANK" evidence="1">
    <location>
        <begin position="179"/>
        <end position="211"/>
    </location>
</feature>
<dbReference type="PROSITE" id="PS50088">
    <property type="entry name" value="ANK_REPEAT"/>
    <property type="match status" value="2"/>
</dbReference>
<dbReference type="Gene3D" id="1.25.40.20">
    <property type="entry name" value="Ankyrin repeat-containing domain"/>
    <property type="match status" value="1"/>
</dbReference>
<keyword evidence="2" id="KW-0472">Membrane</keyword>
<dbReference type="Proteomes" id="UP000694886">
    <property type="component" value="Chromosome 10"/>
</dbReference>
<feature type="transmembrane region" description="Helical" evidence="2">
    <location>
        <begin position="437"/>
        <end position="458"/>
    </location>
</feature>
<evidence type="ECO:0000313" key="3">
    <source>
        <dbReference type="Proteomes" id="UP000694886"/>
    </source>
</evidence>
<proteinExistence type="predicted"/>
<feature type="transmembrane region" description="Helical" evidence="2">
    <location>
        <begin position="361"/>
        <end position="381"/>
    </location>
</feature>
<dbReference type="PANTHER" id="PTHR24128:SF46">
    <property type="entry name" value="ALPHA-LATROTOXIN-LHE1A-LIKE ISOFORM X1"/>
    <property type="match status" value="1"/>
</dbReference>
<name>A0AB32X326_THECC</name>
<reference evidence="3" key="1">
    <citation type="journal article" date="1997" name="Nucleic Acids Res.">
        <title>tRNAscan-SE: a program for improved detection of transfer RNA genes in genomic sequence.</title>
        <authorList>
            <person name="Lowe T.M."/>
            <person name="Eddy S.R."/>
        </authorList>
    </citation>
    <scope>NUCLEOTIDE SEQUENCE [LARGE SCALE GENOMIC DNA]</scope>
    <source>
        <strain evidence="3">r\B97-61/B2</strain>
    </source>
</reference>
<organism evidence="3 4">
    <name type="scientific">Theobroma cacao</name>
    <name type="common">Cacao</name>
    <name type="synonym">Cocoa</name>
    <dbReference type="NCBI Taxonomy" id="3641"/>
    <lineage>
        <taxon>Eukaryota</taxon>
        <taxon>Viridiplantae</taxon>
        <taxon>Streptophyta</taxon>
        <taxon>Embryophyta</taxon>
        <taxon>Tracheophyta</taxon>
        <taxon>Spermatophyta</taxon>
        <taxon>Magnoliopsida</taxon>
        <taxon>eudicotyledons</taxon>
        <taxon>Gunneridae</taxon>
        <taxon>Pentapetalae</taxon>
        <taxon>rosids</taxon>
        <taxon>malvids</taxon>
        <taxon>Malvales</taxon>
        <taxon>Malvaceae</taxon>
        <taxon>Byttnerioideae</taxon>
        <taxon>Theobroma</taxon>
    </lineage>
</organism>
<dbReference type="KEGG" id="tcc:18586224"/>
<accession>A0AB32X326</accession>
<dbReference type="RefSeq" id="XP_017984751.1">
    <property type="nucleotide sequence ID" value="XM_018129262.1"/>
</dbReference>
<keyword evidence="2" id="KW-0812">Transmembrane</keyword>